<evidence type="ECO:0000259" key="1">
    <source>
        <dbReference type="Pfam" id="PF13598"/>
    </source>
</evidence>
<feature type="domain" description="DUF4139" evidence="1">
    <location>
        <begin position="123"/>
        <end position="366"/>
    </location>
</feature>
<comment type="caution">
    <text evidence="2">The sequence shown here is derived from an EMBL/GenBank/DDBJ whole genome shotgun (WGS) entry which is preliminary data.</text>
</comment>
<dbReference type="Proteomes" id="UP000019184">
    <property type="component" value="Unassembled WGS sequence"/>
</dbReference>
<protein>
    <recommendedName>
        <fullName evidence="1">DUF4139 domain-containing protein</fullName>
    </recommendedName>
</protein>
<reference evidence="2 3" key="1">
    <citation type="journal article" date="2014" name="ISME J.">
        <title>Candidatus Competibacter-lineage genomes retrieved from metagenomes reveal functional metabolic diversity.</title>
        <authorList>
            <person name="McIlroy S.J."/>
            <person name="Albertsen M."/>
            <person name="Andresen E.K."/>
            <person name="Saunders A.M."/>
            <person name="Kristiansen R."/>
            <person name="Stokholm-Bjerregaard M."/>
            <person name="Nielsen K.L."/>
            <person name="Nielsen P.H."/>
        </authorList>
    </citation>
    <scope>NUCLEOTIDE SEQUENCE [LARGE SCALE GENOMIC DNA]</scope>
    <source>
        <strain evidence="2 3">Run_B_J11</strain>
    </source>
</reference>
<accession>A0A7U7G9P4</accession>
<dbReference type="EMBL" id="CBTK010000050">
    <property type="protein sequence ID" value="CDH44045.1"/>
    <property type="molecule type" value="Genomic_DNA"/>
</dbReference>
<keyword evidence="3" id="KW-1185">Reference proteome</keyword>
<dbReference type="OrthoDB" id="9808067at2"/>
<dbReference type="PANTHER" id="PTHR38075">
    <property type="entry name" value="DUF4139 DOMAIN-CONTAINING PROTEIN"/>
    <property type="match status" value="1"/>
</dbReference>
<gene>
    <name evidence="2" type="ORF">BN874_1430004</name>
</gene>
<dbReference type="PANTHER" id="PTHR38075:SF1">
    <property type="entry name" value="DUF4139 DOMAIN-CONTAINING PROTEIN"/>
    <property type="match status" value="1"/>
</dbReference>
<evidence type="ECO:0000313" key="2">
    <source>
        <dbReference type="EMBL" id="CDH44045.1"/>
    </source>
</evidence>
<evidence type="ECO:0000313" key="3">
    <source>
        <dbReference type="Proteomes" id="UP000019184"/>
    </source>
</evidence>
<organism evidence="2 3">
    <name type="scientific">Candidatus Contendobacter odensis Run_B_J11</name>
    <dbReference type="NCBI Taxonomy" id="1400861"/>
    <lineage>
        <taxon>Bacteria</taxon>
        <taxon>Pseudomonadati</taxon>
        <taxon>Pseudomonadota</taxon>
        <taxon>Gammaproteobacteria</taxon>
        <taxon>Candidatus Competibacteraceae</taxon>
        <taxon>Candidatus Contendibacter</taxon>
    </lineage>
</organism>
<dbReference type="InterPro" id="IPR037291">
    <property type="entry name" value="DUF4139"/>
</dbReference>
<proteinExistence type="predicted"/>
<dbReference type="AlphaFoldDB" id="A0A7U7G9P4"/>
<name>A0A7U7G9P4_9GAMM</name>
<dbReference type="Pfam" id="PF13598">
    <property type="entry name" value="DUF4139"/>
    <property type="match status" value="1"/>
</dbReference>
<sequence>MVSAMILNRIVRLFCLFGLLLPLAVPARNIDLATVPERRTVQLTIYNSEDLTLVRESRVVTFKQGVNPLQFSWANTLIDPTSVELKFREPKAGIEVLDTTFPHDKPQMLYWNVQSDANREAVIEISYFTSGISWAADYLAIADPDEKALRLESFVRVKNNSGEDYENAQVRLVVGTINLVEKIAELAQLPVGRLEELKKEDYGNLRQKAARRMLAPAAPAPMLAMDSVAGAMAEMVAPKEVIKEGLSEYFIYTIEGTETVPNGWAKRLRSFEAANVPMTVEYRYRPREYGEQLTRLYLLRNDTASGLGVTPLPDGMLRVFRANGRDGLSYLATQNLKYAPIGDKIELNLGTDPAVVFELLKQKVYRDNFWLQIKGGNLYRKLGEDGLPKLEMEVQVAGWDEHTVYRQKIRNYSGKPISVQIRREIPGDIVFRSRLNPTLHDFQTVQWTAEVAAAGKADLDYEIVSRQGYNQKQNRVELPVDGVTAR</sequence>